<dbReference type="InterPro" id="IPR036291">
    <property type="entry name" value="NAD(P)-bd_dom_sf"/>
</dbReference>
<sequence length="256" mass="26629">MTILVTGATGNVGAHVVRLLSESGAEVRAAGRDLSFAGADRLFLSCANVPDQVAFECAAIDAAAAAGVKLIVKLSGPDANVQSPLIFEQWHGQIEQHLAASGIAHVLLRPRTFMTNLFAYAPASTLFAPAGEAAISFVDPRDVADCAAAALTGDGHAGRTYTLTGPAAITYAQIADELSRAIGRTVAYVHVHDDQARAALIDDGLPPFLADAIVAIFRSQRAGSMAGTTADVLRLTGHEPRTFAQFARGHAAVFRG</sequence>
<protein>
    <submittedName>
        <fullName evidence="2">NmrA family NAD(P)-binding protein</fullName>
    </submittedName>
</protein>
<proteinExistence type="predicted"/>
<dbReference type="SUPFAM" id="SSF51735">
    <property type="entry name" value="NAD(P)-binding Rossmann-fold domains"/>
    <property type="match status" value="1"/>
</dbReference>
<gene>
    <name evidence="2" type="ORF">JKJ07_37555</name>
</gene>
<comment type="caution">
    <text evidence="2">The sequence shown here is derived from an EMBL/GenBank/DDBJ whole genome shotgun (WGS) entry which is preliminary data.</text>
</comment>
<keyword evidence="3" id="KW-1185">Reference proteome</keyword>
<reference evidence="2 3" key="1">
    <citation type="submission" date="2021-01" db="EMBL/GenBank/DDBJ databases">
        <title>Actinoplanes sp. nov. LDG1-01 isolated from lichen.</title>
        <authorList>
            <person name="Saeng-In P."/>
            <person name="Phongsopitanun W."/>
            <person name="Kanchanasin P."/>
            <person name="Yuki M."/>
            <person name="Kudo T."/>
            <person name="Ohkuma M."/>
            <person name="Tanasupawat S."/>
        </authorList>
    </citation>
    <scope>NUCLEOTIDE SEQUENCE [LARGE SCALE GENOMIC DNA]</scope>
    <source>
        <strain evidence="2 3">LDG1-01</strain>
    </source>
</reference>
<dbReference type="Proteomes" id="UP000598996">
    <property type="component" value="Unassembled WGS sequence"/>
</dbReference>
<dbReference type="Gene3D" id="3.40.50.720">
    <property type="entry name" value="NAD(P)-binding Rossmann-like Domain"/>
    <property type="match status" value="2"/>
</dbReference>
<dbReference type="Gene3D" id="3.90.25.10">
    <property type="entry name" value="UDP-galactose 4-epimerase, domain 1"/>
    <property type="match status" value="1"/>
</dbReference>
<dbReference type="InterPro" id="IPR051604">
    <property type="entry name" value="Ergot_Alk_Oxidoreductase"/>
</dbReference>
<dbReference type="InterPro" id="IPR008030">
    <property type="entry name" value="NmrA-like"/>
</dbReference>
<dbReference type="Pfam" id="PF05368">
    <property type="entry name" value="NmrA"/>
    <property type="match status" value="1"/>
</dbReference>
<feature type="domain" description="NmrA-like" evidence="1">
    <location>
        <begin position="36"/>
        <end position="205"/>
    </location>
</feature>
<dbReference type="PANTHER" id="PTHR43162:SF1">
    <property type="entry name" value="PRESTALK A DIFFERENTIATION PROTEIN A"/>
    <property type="match status" value="1"/>
</dbReference>
<dbReference type="RefSeq" id="WP_202996721.1">
    <property type="nucleotide sequence ID" value="NZ_JAENHO010000012.1"/>
</dbReference>
<organism evidence="2 3">
    <name type="scientific">Paractinoplanes lichenicola</name>
    <dbReference type="NCBI Taxonomy" id="2802976"/>
    <lineage>
        <taxon>Bacteria</taxon>
        <taxon>Bacillati</taxon>
        <taxon>Actinomycetota</taxon>
        <taxon>Actinomycetes</taxon>
        <taxon>Micromonosporales</taxon>
        <taxon>Micromonosporaceae</taxon>
        <taxon>Paractinoplanes</taxon>
    </lineage>
</organism>
<dbReference type="EMBL" id="JAENHO010000012">
    <property type="protein sequence ID" value="MBL7260044.1"/>
    <property type="molecule type" value="Genomic_DNA"/>
</dbReference>
<dbReference type="PANTHER" id="PTHR43162">
    <property type="match status" value="1"/>
</dbReference>
<name>A0ABS1VZZ5_9ACTN</name>
<evidence type="ECO:0000313" key="3">
    <source>
        <dbReference type="Proteomes" id="UP000598996"/>
    </source>
</evidence>
<evidence type="ECO:0000313" key="2">
    <source>
        <dbReference type="EMBL" id="MBL7260044.1"/>
    </source>
</evidence>
<accession>A0ABS1VZZ5</accession>
<evidence type="ECO:0000259" key="1">
    <source>
        <dbReference type="Pfam" id="PF05368"/>
    </source>
</evidence>